<accession>A0A1R3I7A7</accession>
<organism evidence="2 3">
    <name type="scientific">Corchorus olitorius</name>
    <dbReference type="NCBI Taxonomy" id="93759"/>
    <lineage>
        <taxon>Eukaryota</taxon>
        <taxon>Viridiplantae</taxon>
        <taxon>Streptophyta</taxon>
        <taxon>Embryophyta</taxon>
        <taxon>Tracheophyta</taxon>
        <taxon>Spermatophyta</taxon>
        <taxon>Magnoliopsida</taxon>
        <taxon>eudicotyledons</taxon>
        <taxon>Gunneridae</taxon>
        <taxon>Pentapetalae</taxon>
        <taxon>rosids</taxon>
        <taxon>malvids</taxon>
        <taxon>Malvales</taxon>
        <taxon>Malvaceae</taxon>
        <taxon>Grewioideae</taxon>
        <taxon>Apeibeae</taxon>
        <taxon>Corchorus</taxon>
    </lineage>
</organism>
<keyword evidence="3" id="KW-1185">Reference proteome</keyword>
<dbReference type="Proteomes" id="UP000187203">
    <property type="component" value="Unassembled WGS sequence"/>
</dbReference>
<proteinExistence type="predicted"/>
<name>A0A1R3I7A7_9ROSI</name>
<feature type="compositionally biased region" description="Basic residues" evidence="1">
    <location>
        <begin position="30"/>
        <end position="43"/>
    </location>
</feature>
<gene>
    <name evidence="2" type="ORF">COLO4_24754</name>
</gene>
<evidence type="ECO:0000313" key="2">
    <source>
        <dbReference type="EMBL" id="OMO78450.1"/>
    </source>
</evidence>
<feature type="region of interest" description="Disordered" evidence="1">
    <location>
        <begin position="21"/>
        <end position="43"/>
    </location>
</feature>
<dbReference type="EMBL" id="AWUE01018755">
    <property type="protein sequence ID" value="OMO78450.1"/>
    <property type="molecule type" value="Genomic_DNA"/>
</dbReference>
<comment type="caution">
    <text evidence="2">The sequence shown here is derived from an EMBL/GenBank/DDBJ whole genome shotgun (WGS) entry which is preliminary data.</text>
</comment>
<sequence>MEDGKTDLCYIYSKGTRFEKIDNQQQPLRRSSKQKTKQRNFKL</sequence>
<protein>
    <submittedName>
        <fullName evidence="2">Uncharacterized protein</fullName>
    </submittedName>
</protein>
<reference evidence="3" key="1">
    <citation type="submission" date="2013-09" db="EMBL/GenBank/DDBJ databases">
        <title>Corchorus olitorius genome sequencing.</title>
        <authorList>
            <person name="Alam M."/>
            <person name="Haque M.S."/>
            <person name="Islam M.S."/>
            <person name="Emdad E.M."/>
            <person name="Islam M.M."/>
            <person name="Ahmed B."/>
            <person name="Halim A."/>
            <person name="Hossen Q.M.M."/>
            <person name="Hossain M.Z."/>
            <person name="Ahmed R."/>
            <person name="Khan M.M."/>
            <person name="Islam R."/>
            <person name="Rashid M.M."/>
            <person name="Khan S.A."/>
            <person name="Rahman M.S."/>
            <person name="Alam M."/>
            <person name="Yahiya A.S."/>
            <person name="Khan M.S."/>
            <person name="Azam M.S."/>
            <person name="Haque T."/>
            <person name="Lashkar M.Z.H."/>
            <person name="Akhand A.I."/>
            <person name="Morshed G."/>
            <person name="Roy S."/>
            <person name="Uddin K.S."/>
            <person name="Rabeya T."/>
            <person name="Hossain A.S."/>
            <person name="Chowdhury A."/>
            <person name="Snigdha A.R."/>
            <person name="Mortoza M.S."/>
            <person name="Matin S.A."/>
            <person name="Hoque S.M.E."/>
            <person name="Islam M.K."/>
            <person name="Roy D.K."/>
            <person name="Haider R."/>
            <person name="Moosa M.M."/>
            <person name="Elias S.M."/>
            <person name="Hasan A.M."/>
            <person name="Jahan S."/>
            <person name="Shafiuddin M."/>
            <person name="Mahmood N."/>
            <person name="Shommy N.S."/>
        </authorList>
    </citation>
    <scope>NUCLEOTIDE SEQUENCE [LARGE SCALE GENOMIC DNA]</scope>
    <source>
        <strain evidence="3">cv. O-4</strain>
    </source>
</reference>
<evidence type="ECO:0000256" key="1">
    <source>
        <dbReference type="SAM" id="MobiDB-lite"/>
    </source>
</evidence>
<dbReference type="AlphaFoldDB" id="A0A1R3I7A7"/>
<evidence type="ECO:0000313" key="3">
    <source>
        <dbReference type="Proteomes" id="UP000187203"/>
    </source>
</evidence>